<comment type="function">
    <text evidence="12 13">Mannosyltransferase involved in glycosylphosphatidylinositol-anchor biosynthesis. Transfers the first alpha-1,4-mannose to GlcN-acyl-PI during GPI precursor assembly. Required for cell wall integrity.</text>
</comment>
<evidence type="ECO:0000256" key="8">
    <source>
        <dbReference type="ARBA" id="ARBA00022692"/>
    </source>
</evidence>
<evidence type="ECO:0000256" key="13">
    <source>
        <dbReference type="RuleBase" id="RU365064"/>
    </source>
</evidence>
<dbReference type="InterPro" id="IPR007704">
    <property type="entry name" value="PIG-M"/>
</dbReference>
<keyword evidence="15" id="KW-1185">Reference proteome</keyword>
<accession>A0A1B2J7D0</accession>
<feature type="transmembrane region" description="Helical" evidence="13">
    <location>
        <begin position="306"/>
        <end position="332"/>
    </location>
</feature>
<keyword evidence="11 13" id="KW-0472">Membrane</keyword>
<proteinExistence type="inferred from homology"/>
<dbReference type="UniPathway" id="UPA00196"/>
<evidence type="ECO:0000256" key="9">
    <source>
        <dbReference type="ARBA" id="ARBA00022824"/>
    </source>
</evidence>
<dbReference type="Proteomes" id="UP000094565">
    <property type="component" value="Chromosome 1"/>
</dbReference>
<evidence type="ECO:0000256" key="4">
    <source>
        <dbReference type="ARBA" id="ARBA00013797"/>
    </source>
</evidence>
<feature type="transmembrane region" description="Helical" evidence="13">
    <location>
        <begin position="115"/>
        <end position="134"/>
    </location>
</feature>
<keyword evidence="9 13" id="KW-0256">Endoplasmic reticulum</keyword>
<dbReference type="GO" id="GO:1990529">
    <property type="term" value="C:glycosylphosphatidylinositol-mannosyltransferase I complex"/>
    <property type="evidence" value="ECO:0007669"/>
    <property type="project" value="TreeGrafter"/>
</dbReference>
<evidence type="ECO:0000256" key="7">
    <source>
        <dbReference type="ARBA" id="ARBA00022679"/>
    </source>
</evidence>
<dbReference type="PANTHER" id="PTHR12886">
    <property type="entry name" value="PIG-M MANNOSYLTRANSFERASE"/>
    <property type="match status" value="1"/>
</dbReference>
<evidence type="ECO:0000256" key="11">
    <source>
        <dbReference type="ARBA" id="ARBA00023136"/>
    </source>
</evidence>
<dbReference type="GO" id="GO:0051751">
    <property type="term" value="F:alpha-1,4-mannosyltransferase activity"/>
    <property type="evidence" value="ECO:0007669"/>
    <property type="project" value="InterPro"/>
</dbReference>
<evidence type="ECO:0000256" key="1">
    <source>
        <dbReference type="ARBA" id="ARBA00004477"/>
    </source>
</evidence>
<evidence type="ECO:0000313" key="15">
    <source>
        <dbReference type="Proteomes" id="UP000094565"/>
    </source>
</evidence>
<evidence type="ECO:0000256" key="10">
    <source>
        <dbReference type="ARBA" id="ARBA00022989"/>
    </source>
</evidence>
<keyword evidence="8 13" id="KW-0812">Transmembrane</keyword>
<sequence>MEINSRNLLTIGVLLRVGFFIYGLYQDSHLEVKYTDIDYYVFTDAAKFIAEDRSPYARETYRYTPLLALLLLPTTLGGFHFQFGKILFMLFDLLTGILILRILELTKTRERNRLILASLWLLNPMVITISSRGSSESILSALVLASIYSLLKGNIFSCGLALGLSIHLKIYPIIYLPTMIVFLSRDGKVVNGIKKRTQYFTKNAIYLVCVAGFTFCSLTILMFHLYGMAFLRETYIYHFIRIDHRHNFSIYNTALYFVSSLEHQGLKGDLLSFERWAFIPQLGFSAILIPWYLTKKDITSTLFIQTFVFVLFNKVITSQYFVWYLCLLPFYLRQYSGWKQWPEWAGLVIWSGSQGLWLYFAYQLEFKGRSTFYPQLFGAASLFFVGNIYLTGIFIKRTKAISQADDQVKEKKA</sequence>
<dbReference type="PANTHER" id="PTHR12886:SF0">
    <property type="entry name" value="GPI MANNOSYLTRANSFERASE 1"/>
    <property type="match status" value="1"/>
</dbReference>
<reference evidence="14 15" key="1">
    <citation type="submission" date="2016-02" db="EMBL/GenBank/DDBJ databases">
        <title>Comparative genomic and transcriptomic foundation for Pichia pastoris.</title>
        <authorList>
            <person name="Love K.R."/>
            <person name="Shah K.A."/>
            <person name="Whittaker C.A."/>
            <person name="Wu J."/>
            <person name="Bartlett M.C."/>
            <person name="Ma D."/>
            <person name="Leeson R.L."/>
            <person name="Priest M."/>
            <person name="Young S.K."/>
            <person name="Love J.C."/>
        </authorList>
    </citation>
    <scope>NUCLEOTIDE SEQUENCE [LARGE SCALE GENOMIC DNA]</scope>
    <source>
        <strain evidence="14 15">ATCC 28485</strain>
    </source>
</reference>
<dbReference type="GO" id="GO:0006506">
    <property type="term" value="P:GPI anchor biosynthetic process"/>
    <property type="evidence" value="ECO:0007669"/>
    <property type="project" value="UniProtKB-UniPathway"/>
</dbReference>
<organism evidence="14 15">
    <name type="scientific">Komagataella pastoris</name>
    <name type="common">Yeast</name>
    <name type="synonym">Pichia pastoris</name>
    <dbReference type="NCBI Taxonomy" id="4922"/>
    <lineage>
        <taxon>Eukaryota</taxon>
        <taxon>Fungi</taxon>
        <taxon>Dikarya</taxon>
        <taxon>Ascomycota</taxon>
        <taxon>Saccharomycotina</taxon>
        <taxon>Pichiomycetes</taxon>
        <taxon>Pichiales</taxon>
        <taxon>Pichiaceae</taxon>
        <taxon>Komagataella</taxon>
    </lineage>
</organism>
<dbReference type="OrthoDB" id="1741594at2759"/>
<keyword evidence="7 13" id="KW-0808">Transferase</keyword>
<feature type="transmembrane region" description="Helical" evidence="13">
    <location>
        <begin position="204"/>
        <end position="226"/>
    </location>
</feature>
<evidence type="ECO:0000313" key="14">
    <source>
        <dbReference type="EMBL" id="ANZ73904.1"/>
    </source>
</evidence>
<keyword evidence="10 13" id="KW-1133">Transmembrane helix</keyword>
<evidence type="ECO:0000256" key="3">
    <source>
        <dbReference type="ARBA" id="ARBA00011071"/>
    </source>
</evidence>
<comment type="subcellular location">
    <subcellularLocation>
        <location evidence="1 13">Endoplasmic reticulum membrane</location>
        <topology evidence="1 13">Multi-pass membrane protein</topology>
    </subcellularLocation>
</comment>
<gene>
    <name evidence="14" type="primary">GPI14</name>
    <name evidence="14" type="ORF">ATY40_BA7500410</name>
</gene>
<feature type="transmembrane region" description="Helical" evidence="13">
    <location>
        <begin position="6"/>
        <end position="25"/>
    </location>
</feature>
<evidence type="ECO:0000256" key="5">
    <source>
        <dbReference type="ARBA" id="ARBA00022502"/>
    </source>
</evidence>
<dbReference type="GO" id="GO:0004376">
    <property type="term" value="F:GPI mannosyltransferase activity"/>
    <property type="evidence" value="ECO:0007669"/>
    <property type="project" value="InterPro"/>
</dbReference>
<feature type="transmembrane region" description="Helical" evidence="13">
    <location>
        <begin position="154"/>
        <end position="183"/>
    </location>
</feature>
<feature type="transmembrane region" description="Helical" evidence="13">
    <location>
        <begin position="376"/>
        <end position="395"/>
    </location>
</feature>
<comment type="similarity">
    <text evidence="3 13">Belongs to the PIGM family.</text>
</comment>
<dbReference type="Pfam" id="PF05007">
    <property type="entry name" value="Mannosyl_trans"/>
    <property type="match status" value="1"/>
</dbReference>
<keyword evidence="6 13" id="KW-0328">Glycosyltransferase</keyword>
<keyword evidence="5 13" id="KW-0337">GPI-anchor biosynthesis</keyword>
<evidence type="ECO:0000256" key="6">
    <source>
        <dbReference type="ARBA" id="ARBA00022676"/>
    </source>
</evidence>
<dbReference type="EC" id="2.4.1.-" evidence="13"/>
<evidence type="ECO:0000256" key="12">
    <source>
        <dbReference type="ARBA" id="ARBA00025399"/>
    </source>
</evidence>
<dbReference type="GO" id="GO:0005789">
    <property type="term" value="C:endoplasmic reticulum membrane"/>
    <property type="evidence" value="ECO:0007669"/>
    <property type="project" value="UniProtKB-SubCell"/>
</dbReference>
<name>A0A1B2J7D0_PICPA</name>
<dbReference type="AlphaFoldDB" id="A0A1B2J7D0"/>
<protein>
    <recommendedName>
        <fullName evidence="4 13">GPI mannosyltransferase 1</fullName>
        <ecNumber evidence="13">2.4.1.-</ecNumber>
    </recommendedName>
    <alternativeName>
        <fullName evidence="13">GPI mannosyltransferase I</fullName>
    </alternativeName>
</protein>
<feature type="transmembrane region" description="Helical" evidence="13">
    <location>
        <begin position="86"/>
        <end position="103"/>
    </location>
</feature>
<dbReference type="EMBL" id="CP014584">
    <property type="protein sequence ID" value="ANZ73904.1"/>
    <property type="molecule type" value="Genomic_DNA"/>
</dbReference>
<evidence type="ECO:0000256" key="2">
    <source>
        <dbReference type="ARBA" id="ARBA00004687"/>
    </source>
</evidence>
<feature type="transmembrane region" description="Helical" evidence="13">
    <location>
        <begin position="276"/>
        <end position="294"/>
    </location>
</feature>
<comment type="pathway">
    <text evidence="2 13">Glycolipid biosynthesis; glycosylphosphatidylinositol-anchor biosynthesis.</text>
</comment>